<dbReference type="SMART" id="SM00388">
    <property type="entry name" value="HisKA"/>
    <property type="match status" value="1"/>
</dbReference>
<organism evidence="14 15">
    <name type="scientific">Variovorax defluvii</name>
    <dbReference type="NCBI Taxonomy" id="913761"/>
    <lineage>
        <taxon>Bacteria</taxon>
        <taxon>Pseudomonadati</taxon>
        <taxon>Pseudomonadota</taxon>
        <taxon>Betaproteobacteria</taxon>
        <taxon>Burkholderiales</taxon>
        <taxon>Comamonadaceae</taxon>
        <taxon>Variovorax</taxon>
    </lineage>
</organism>
<dbReference type="SUPFAM" id="SSF47384">
    <property type="entry name" value="Homodimeric domain of signal transducing histidine kinase"/>
    <property type="match status" value="1"/>
</dbReference>
<evidence type="ECO:0000256" key="8">
    <source>
        <dbReference type="ARBA" id="ARBA00022989"/>
    </source>
</evidence>
<keyword evidence="4" id="KW-0597">Phosphoprotein</keyword>
<dbReference type="PANTHER" id="PTHR45436">
    <property type="entry name" value="SENSOR HISTIDINE KINASE YKOH"/>
    <property type="match status" value="1"/>
</dbReference>
<dbReference type="PROSITE" id="PS50885">
    <property type="entry name" value="HAMP"/>
    <property type="match status" value="1"/>
</dbReference>
<evidence type="ECO:0000256" key="6">
    <source>
        <dbReference type="ARBA" id="ARBA00022692"/>
    </source>
</evidence>
<evidence type="ECO:0000256" key="9">
    <source>
        <dbReference type="ARBA" id="ARBA00023012"/>
    </source>
</evidence>
<dbReference type="SMART" id="SM00387">
    <property type="entry name" value="HATPase_c"/>
    <property type="match status" value="1"/>
</dbReference>
<dbReference type="PANTHER" id="PTHR45436:SF1">
    <property type="entry name" value="SENSOR PROTEIN QSEC"/>
    <property type="match status" value="1"/>
</dbReference>
<dbReference type="EC" id="2.7.13.3" evidence="3"/>
<comment type="caution">
    <text evidence="14">The sequence shown here is derived from an EMBL/GenBank/DDBJ whole genome shotgun (WGS) entry which is preliminary data.</text>
</comment>
<evidence type="ECO:0000259" key="12">
    <source>
        <dbReference type="PROSITE" id="PS50109"/>
    </source>
</evidence>
<comment type="catalytic activity">
    <reaction evidence="1">
        <text>ATP + protein L-histidine = ADP + protein N-phospho-L-histidine.</text>
        <dbReference type="EC" id="2.7.13.3"/>
    </reaction>
</comment>
<evidence type="ECO:0000256" key="11">
    <source>
        <dbReference type="SAM" id="Phobius"/>
    </source>
</evidence>
<dbReference type="RefSeq" id="WP_345537787.1">
    <property type="nucleotide sequence ID" value="NZ_BAABGJ010000019.1"/>
</dbReference>
<evidence type="ECO:0000256" key="1">
    <source>
        <dbReference type="ARBA" id="ARBA00000085"/>
    </source>
</evidence>
<evidence type="ECO:0000313" key="15">
    <source>
        <dbReference type="Proteomes" id="UP001500975"/>
    </source>
</evidence>
<dbReference type="PRINTS" id="PR00344">
    <property type="entry name" value="BCTRLSENSOR"/>
</dbReference>
<dbReference type="Proteomes" id="UP001500975">
    <property type="component" value="Unassembled WGS sequence"/>
</dbReference>
<dbReference type="CDD" id="cd00075">
    <property type="entry name" value="HATPase"/>
    <property type="match status" value="1"/>
</dbReference>
<feature type="transmembrane region" description="Helical" evidence="11">
    <location>
        <begin position="12"/>
        <end position="31"/>
    </location>
</feature>
<dbReference type="InterPro" id="IPR036097">
    <property type="entry name" value="HisK_dim/P_sf"/>
</dbReference>
<dbReference type="SUPFAM" id="SSF55874">
    <property type="entry name" value="ATPase domain of HSP90 chaperone/DNA topoisomerase II/histidine kinase"/>
    <property type="match status" value="1"/>
</dbReference>
<dbReference type="InterPro" id="IPR004358">
    <property type="entry name" value="Sig_transdc_His_kin-like_C"/>
</dbReference>
<keyword evidence="9" id="KW-0902">Two-component regulatory system</keyword>
<dbReference type="InterPro" id="IPR005467">
    <property type="entry name" value="His_kinase_dom"/>
</dbReference>
<dbReference type="CDD" id="cd00082">
    <property type="entry name" value="HisKA"/>
    <property type="match status" value="1"/>
</dbReference>
<dbReference type="Pfam" id="PF08521">
    <property type="entry name" value="2CSK_N"/>
    <property type="match status" value="1"/>
</dbReference>
<dbReference type="EMBL" id="BAABGJ010000019">
    <property type="protein sequence ID" value="GAA4341168.1"/>
    <property type="molecule type" value="Genomic_DNA"/>
</dbReference>
<evidence type="ECO:0000256" key="2">
    <source>
        <dbReference type="ARBA" id="ARBA00004370"/>
    </source>
</evidence>
<evidence type="ECO:0000313" key="14">
    <source>
        <dbReference type="EMBL" id="GAA4341168.1"/>
    </source>
</evidence>
<evidence type="ECO:0000256" key="10">
    <source>
        <dbReference type="ARBA" id="ARBA00023136"/>
    </source>
</evidence>
<dbReference type="InterPro" id="IPR050428">
    <property type="entry name" value="TCS_sensor_his_kinase"/>
</dbReference>
<dbReference type="PROSITE" id="PS50109">
    <property type="entry name" value="HIS_KIN"/>
    <property type="match status" value="1"/>
</dbReference>
<keyword evidence="15" id="KW-1185">Reference proteome</keyword>
<keyword evidence="8 11" id="KW-1133">Transmembrane helix</keyword>
<evidence type="ECO:0000256" key="7">
    <source>
        <dbReference type="ARBA" id="ARBA00022777"/>
    </source>
</evidence>
<comment type="subcellular location">
    <subcellularLocation>
        <location evidence="2">Membrane</location>
    </subcellularLocation>
</comment>
<dbReference type="InterPro" id="IPR003661">
    <property type="entry name" value="HisK_dim/P_dom"/>
</dbReference>
<keyword evidence="7 14" id="KW-0418">Kinase</keyword>
<keyword evidence="10 11" id="KW-0472">Membrane</keyword>
<dbReference type="Gene3D" id="3.30.565.10">
    <property type="entry name" value="Histidine kinase-like ATPase, C-terminal domain"/>
    <property type="match status" value="1"/>
</dbReference>
<evidence type="ECO:0000256" key="3">
    <source>
        <dbReference type="ARBA" id="ARBA00012438"/>
    </source>
</evidence>
<feature type="domain" description="HAMP" evidence="13">
    <location>
        <begin position="195"/>
        <end position="247"/>
    </location>
</feature>
<name>A0ABP8HLY5_9BURK</name>
<evidence type="ECO:0000256" key="4">
    <source>
        <dbReference type="ARBA" id="ARBA00022553"/>
    </source>
</evidence>
<keyword evidence="5" id="KW-0808">Transferase</keyword>
<dbReference type="InterPro" id="IPR013727">
    <property type="entry name" value="2CSK_N"/>
</dbReference>
<dbReference type="InterPro" id="IPR003594">
    <property type="entry name" value="HATPase_dom"/>
</dbReference>
<evidence type="ECO:0000259" key="13">
    <source>
        <dbReference type="PROSITE" id="PS50885"/>
    </source>
</evidence>
<proteinExistence type="predicted"/>
<accession>A0ABP8HLY5</accession>
<dbReference type="GO" id="GO:0016301">
    <property type="term" value="F:kinase activity"/>
    <property type="evidence" value="ECO:0007669"/>
    <property type="project" value="UniProtKB-KW"/>
</dbReference>
<dbReference type="Pfam" id="PF02518">
    <property type="entry name" value="HATPase_c"/>
    <property type="match status" value="1"/>
</dbReference>
<feature type="domain" description="Histidine kinase" evidence="12">
    <location>
        <begin position="255"/>
        <end position="468"/>
    </location>
</feature>
<dbReference type="InterPro" id="IPR036890">
    <property type="entry name" value="HATPase_C_sf"/>
</dbReference>
<dbReference type="InterPro" id="IPR003660">
    <property type="entry name" value="HAMP_dom"/>
</dbReference>
<dbReference type="Gene3D" id="1.10.287.130">
    <property type="match status" value="1"/>
</dbReference>
<protein>
    <recommendedName>
        <fullName evidence="3">histidine kinase</fullName>
        <ecNumber evidence="3">2.7.13.3</ecNumber>
    </recommendedName>
</protein>
<sequence length="471" mass="51384">MIRAASLRARLLVGILAPVALFIVINSVSLYRQSLSAATTAYDRTLLASAKTIGEQLDVEGYDELATLRAIVPYSALEAFEADNQSRIYYRVSALDGEMISGFAELPFWRGKLPDRPPYAALVDFYDARFRGEPVRVAVLLQPVASARGRGMAVVQVAETLELRETLVRKLLVDMLWRQLVLLGVIGGVTVFVVQRATQPVRRLGELIEGRAADDLSPIDAPDAPRELRPLVDATTRVMGRLQRLLDHQKRFVRDSAHQLRTPLAVLKAQVQSARRGDVPHEEALTEISATVERATTLANQMLSLAKVEQLRQQPESQTLDLGEAVRRIALDLSPLMADKALDVELSVAGVPVPVRAHQWMLQELARNLLHNAIKHSPQGGALAVRVVVEDGQALFVVSDDGPGISEELRQRLFAPFAAGDPGSGSGLGLAICREIVLALGGRIALDNREAGGRRQGLDAVVHLPLAKDNR</sequence>
<evidence type="ECO:0000256" key="5">
    <source>
        <dbReference type="ARBA" id="ARBA00022679"/>
    </source>
</evidence>
<keyword evidence="6 11" id="KW-0812">Transmembrane</keyword>
<gene>
    <name evidence="14" type="ORF">GCM10023165_21640</name>
</gene>
<dbReference type="Pfam" id="PF00512">
    <property type="entry name" value="HisKA"/>
    <property type="match status" value="1"/>
</dbReference>
<reference evidence="15" key="1">
    <citation type="journal article" date="2019" name="Int. J. Syst. Evol. Microbiol.">
        <title>The Global Catalogue of Microorganisms (GCM) 10K type strain sequencing project: providing services to taxonomists for standard genome sequencing and annotation.</title>
        <authorList>
            <consortium name="The Broad Institute Genomics Platform"/>
            <consortium name="The Broad Institute Genome Sequencing Center for Infectious Disease"/>
            <person name="Wu L."/>
            <person name="Ma J."/>
        </authorList>
    </citation>
    <scope>NUCLEOTIDE SEQUENCE [LARGE SCALE GENOMIC DNA]</scope>
    <source>
        <strain evidence="15">JCM 17804</strain>
    </source>
</reference>